<dbReference type="PANTHER" id="PTHR46401:SF2">
    <property type="entry name" value="GLYCOSYLTRANSFERASE WBBK-RELATED"/>
    <property type="match status" value="1"/>
</dbReference>
<protein>
    <submittedName>
        <fullName evidence="3">Glycosyltransferase WbuB</fullName>
    </submittedName>
</protein>
<keyword evidence="1" id="KW-0808">Transferase</keyword>
<accession>A0AAD0YW28</accession>
<organism evidence="3 4">
    <name type="scientific">Chryseobacterium indologenes</name>
    <name type="common">Flavobacterium indologenes</name>
    <dbReference type="NCBI Taxonomy" id="253"/>
    <lineage>
        <taxon>Bacteria</taxon>
        <taxon>Pseudomonadati</taxon>
        <taxon>Bacteroidota</taxon>
        <taxon>Flavobacteriia</taxon>
        <taxon>Flavobacteriales</taxon>
        <taxon>Weeksellaceae</taxon>
        <taxon>Chryseobacterium group</taxon>
        <taxon>Chryseobacterium</taxon>
    </lineage>
</organism>
<proteinExistence type="predicted"/>
<dbReference type="EMBL" id="CP033930">
    <property type="protein sequence ID" value="AZB18142.1"/>
    <property type="molecule type" value="Genomic_DNA"/>
</dbReference>
<dbReference type="PANTHER" id="PTHR46401">
    <property type="entry name" value="GLYCOSYLTRANSFERASE WBBK-RELATED"/>
    <property type="match status" value="1"/>
</dbReference>
<dbReference type="GO" id="GO:0009103">
    <property type="term" value="P:lipopolysaccharide biosynthetic process"/>
    <property type="evidence" value="ECO:0007669"/>
    <property type="project" value="TreeGrafter"/>
</dbReference>
<evidence type="ECO:0000256" key="1">
    <source>
        <dbReference type="ARBA" id="ARBA00022679"/>
    </source>
</evidence>
<name>A0AAD0YW28_CHRID</name>
<dbReference type="Gene3D" id="3.40.50.2000">
    <property type="entry name" value="Glycogen Phosphorylase B"/>
    <property type="match status" value="2"/>
</dbReference>
<evidence type="ECO:0000259" key="2">
    <source>
        <dbReference type="Pfam" id="PF00534"/>
    </source>
</evidence>
<dbReference type="GO" id="GO:0016757">
    <property type="term" value="F:glycosyltransferase activity"/>
    <property type="evidence" value="ECO:0007669"/>
    <property type="project" value="InterPro"/>
</dbReference>
<dbReference type="SUPFAM" id="SSF53756">
    <property type="entry name" value="UDP-Glycosyltransferase/glycogen phosphorylase"/>
    <property type="match status" value="1"/>
</dbReference>
<gene>
    <name evidence="3" type="ORF">EG352_10320</name>
</gene>
<sequence length="406" mass="46728">MEQKIMKNLWIATELFYPEETSTSFILTKIANRLSGKYNVKVICGDPVYDKQNRSESFVLNSNVFVHRIKGFAGNKNSLLSRSLRFIFLSLSIFFYLWKNVKKGEKVFIVTNPAPLILLISILKKIKKIELVILVHDVFPENTIPAGIIKSEKALPYKLLRSIFDKAYSNADVLITLGRDMQKVIRGKIRKYNSTSKIEIIENWGDIESIYPMSKQEVFHDDSPIKNKIIFQYAGNIGRVQGLLELLQVIKKVNNERLVFYFVGEGAVKQSMIEYVQDNQMKNVYFDGGYSREDQLSVLNKADVSFVSLAPKMFGLGVPSKTYNILAAGKPILYIGEKNSEIDLLVREENIGYSFQHFEKEKLLDFFNSFDENSITDLKLKKEKARQIAETKFSEKIILNKFYNII</sequence>
<dbReference type="AlphaFoldDB" id="A0AAD0YW28"/>
<dbReference type="CDD" id="cd03794">
    <property type="entry name" value="GT4_WbuB-like"/>
    <property type="match status" value="1"/>
</dbReference>
<dbReference type="InterPro" id="IPR001296">
    <property type="entry name" value="Glyco_trans_1"/>
</dbReference>
<reference evidence="3 4" key="1">
    <citation type="submission" date="2018-11" db="EMBL/GenBank/DDBJ databases">
        <title>Proposal to divide the Flavobacteriaceae and reorganize its genera based on Amino Acid Identity values calculated from whole genome sequences.</title>
        <authorList>
            <person name="Nicholson A.C."/>
            <person name="Gulvik C.A."/>
            <person name="Whitney A.M."/>
            <person name="Humrighouse B.W."/>
            <person name="Bell M."/>
            <person name="Holmes B."/>
            <person name="Steigerwalt A.G."/>
            <person name="Villarma A."/>
            <person name="Sheth M."/>
            <person name="Batra D."/>
            <person name="Pryor J."/>
            <person name="Bernardet J.-F."/>
            <person name="Hugo C."/>
            <person name="Kampfer P."/>
            <person name="Newman J."/>
            <person name="McQuiston J.R."/>
        </authorList>
    </citation>
    <scope>NUCLEOTIDE SEQUENCE [LARGE SCALE GENOMIC DNA]</scope>
    <source>
        <strain evidence="3 4">H5559</strain>
    </source>
</reference>
<evidence type="ECO:0000313" key="3">
    <source>
        <dbReference type="EMBL" id="AZB18142.1"/>
    </source>
</evidence>
<evidence type="ECO:0000313" key="4">
    <source>
        <dbReference type="Proteomes" id="UP000269015"/>
    </source>
</evidence>
<feature type="domain" description="Glycosyl transferase family 1" evidence="2">
    <location>
        <begin position="219"/>
        <end position="382"/>
    </location>
</feature>
<dbReference type="Proteomes" id="UP000269015">
    <property type="component" value="Chromosome"/>
</dbReference>
<dbReference type="Pfam" id="PF00534">
    <property type="entry name" value="Glycos_transf_1"/>
    <property type="match status" value="1"/>
</dbReference>